<evidence type="ECO:0000313" key="2">
    <source>
        <dbReference type="Proteomes" id="UP001235939"/>
    </source>
</evidence>
<organism evidence="1 2">
    <name type="scientific">Cordylochernes scorpioides</name>
    <dbReference type="NCBI Taxonomy" id="51811"/>
    <lineage>
        <taxon>Eukaryota</taxon>
        <taxon>Metazoa</taxon>
        <taxon>Ecdysozoa</taxon>
        <taxon>Arthropoda</taxon>
        <taxon>Chelicerata</taxon>
        <taxon>Arachnida</taxon>
        <taxon>Pseudoscorpiones</taxon>
        <taxon>Cheliferoidea</taxon>
        <taxon>Chernetidae</taxon>
        <taxon>Cordylochernes</taxon>
    </lineage>
</organism>
<gene>
    <name evidence="1" type="ORF">LAZ67_9002684</name>
</gene>
<evidence type="ECO:0000313" key="1">
    <source>
        <dbReference type="EMBL" id="UYV72336.1"/>
    </source>
</evidence>
<name>A0ABY6KU11_9ARAC</name>
<proteinExistence type="predicted"/>
<reference evidence="1 2" key="1">
    <citation type="submission" date="2022-01" db="EMBL/GenBank/DDBJ databases">
        <title>A chromosomal length assembly of Cordylochernes scorpioides.</title>
        <authorList>
            <person name="Zeh D."/>
            <person name="Zeh J."/>
        </authorList>
    </citation>
    <scope>NUCLEOTIDE SEQUENCE [LARGE SCALE GENOMIC DNA]</scope>
    <source>
        <strain evidence="1">IN4F17</strain>
        <tissue evidence="1">Whole Body</tissue>
    </source>
</reference>
<keyword evidence="2" id="KW-1185">Reference proteome</keyword>
<protein>
    <submittedName>
        <fullName evidence="1">Uncharacterized protein</fullName>
    </submittedName>
</protein>
<accession>A0ABY6KU11</accession>
<dbReference type="EMBL" id="CP092871">
    <property type="protein sequence ID" value="UYV72336.1"/>
    <property type="molecule type" value="Genomic_DNA"/>
</dbReference>
<dbReference type="Proteomes" id="UP001235939">
    <property type="component" value="Chromosome 09"/>
</dbReference>
<sequence>MLILEKFEERRKRGRPPMSWLEEEILSGEYQRRGGVSKNLSKISLVNISEELAGIYLGMYRNCFVALPLSVR</sequence>